<gene>
    <name evidence="1" type="ORF">QQ020_22515</name>
</gene>
<dbReference type="RefSeq" id="WP_346760209.1">
    <property type="nucleotide sequence ID" value="NZ_JAUJEB010000005.1"/>
</dbReference>
<name>A0ABT8LCU2_9BACT</name>
<protein>
    <submittedName>
        <fullName evidence="1">Uncharacterized protein</fullName>
    </submittedName>
</protein>
<dbReference type="SUPFAM" id="SSF82171">
    <property type="entry name" value="DPP6 N-terminal domain-like"/>
    <property type="match status" value="1"/>
</dbReference>
<dbReference type="Gene3D" id="2.120.10.30">
    <property type="entry name" value="TolB, C-terminal domain"/>
    <property type="match status" value="1"/>
</dbReference>
<evidence type="ECO:0000313" key="1">
    <source>
        <dbReference type="EMBL" id="MDN5214871.1"/>
    </source>
</evidence>
<evidence type="ECO:0000313" key="2">
    <source>
        <dbReference type="Proteomes" id="UP001172083"/>
    </source>
</evidence>
<dbReference type="PANTHER" id="PTHR36842">
    <property type="entry name" value="PROTEIN TOLB HOMOLOG"/>
    <property type="match status" value="1"/>
</dbReference>
<dbReference type="EMBL" id="JAUJEB010000005">
    <property type="protein sequence ID" value="MDN5214871.1"/>
    <property type="molecule type" value="Genomic_DNA"/>
</dbReference>
<dbReference type="Proteomes" id="UP001172083">
    <property type="component" value="Unassembled WGS sequence"/>
</dbReference>
<organism evidence="1 2">
    <name type="scientific">Agaribacillus aureus</name>
    <dbReference type="NCBI Taxonomy" id="3051825"/>
    <lineage>
        <taxon>Bacteria</taxon>
        <taxon>Pseudomonadati</taxon>
        <taxon>Bacteroidota</taxon>
        <taxon>Cytophagia</taxon>
        <taxon>Cytophagales</taxon>
        <taxon>Splendidivirgaceae</taxon>
        <taxon>Agaribacillus</taxon>
    </lineage>
</organism>
<reference evidence="1" key="1">
    <citation type="submission" date="2023-06" db="EMBL/GenBank/DDBJ databases">
        <title>Genomic of Agaribacillus aureum.</title>
        <authorList>
            <person name="Wang G."/>
        </authorList>
    </citation>
    <scope>NUCLEOTIDE SEQUENCE</scope>
    <source>
        <strain evidence="1">BMA12</strain>
    </source>
</reference>
<sequence>MIKTFLHKILLAVFMLFMFCKGLHGQNEDIETALGLDPSSQKWQKIDTDHALIIFPEGAGHLAQRIAALLMAIGEQESGSVGGMAQKVPIILHSNSTIPGGVPFIGPWKSDWITTPSQLFFAGPVEWMDLLTIHEYRHHQQMARAKHGWFADFLRVGLGQTGWFVSMLMIQPTWFFEGDATYAETMLSNAGRGRTPNFDRDYKALRLSGRHYDYEKANRNSKRDFVPNIYREGFYMVSYARKHFGNDVWLKVLDDTYKRKGIFYPFSRSLKKYTGFTTKELYAATMKELDSIWQAEQNQLDLTSSTLRSAKPHKVFTSYRFPHYASDKSIIAEKSAFNEIKTYYRIDENGKEQKMFSPGFITEDHTNMSLAGNLMAWSENTFHERWGLKDYAVIKTYNVATGQKKKITAKSRYVSPAPSYDGKMIVTVWLKKDGTHDLVILNAETGKVINILPNPDQCFFSYPKWMEDGSAVVVTVTNKNGNAIRYYNIQHGDFEDLTEFNDQLITRTFPKGEYVYFSAAYTGIDNIFALRLKDKSLYQVTSTRFGAYDPAVSPDNSRLVFSEFTADGFELREMELDQGRWRKYIKVLPASFRHFESLAVQEGGNVLEDIQDTTFVVGKFRPFLKSPINLHSWNPVIENPNYGINLTSENIMSTAKATAGFEYNSNEKSWKTSGILSYGALYPIFDIGFSHGERNSELIYSESNIRYNGKWRENIIFGGVRIPFNLSSGNYTTKMQIGGAYQYRDLQFKDEITNPLRNGNFGAISVAYNFERFQQSARQFVAPRFGQTFNILYDQTINTTQNEGSRFQIDGGLYFPGMFKNHSFFTFGSYKKEEVTDSYRFQDNFFPSRGYNNDIFVDGRFDSNAYDDIYRVSLNYAFPLGFPDLSLGSIAYVRGVKATLFYDHTEAMFEQEKIFMRSAGVDISLDVPLFRLLQPEFIVRFVNRFDLPNAGQKSNFNVEFAFDIVDLVF</sequence>
<dbReference type="PANTHER" id="PTHR36842:SF1">
    <property type="entry name" value="PROTEIN TOLB"/>
    <property type="match status" value="1"/>
</dbReference>
<comment type="caution">
    <text evidence="1">The sequence shown here is derived from an EMBL/GenBank/DDBJ whole genome shotgun (WGS) entry which is preliminary data.</text>
</comment>
<proteinExistence type="predicted"/>
<keyword evidence="2" id="KW-1185">Reference proteome</keyword>
<dbReference type="InterPro" id="IPR011042">
    <property type="entry name" value="6-blade_b-propeller_TolB-like"/>
</dbReference>
<accession>A0ABT8LCU2</accession>